<evidence type="ECO:0008006" key="4">
    <source>
        <dbReference type="Google" id="ProtNLM"/>
    </source>
</evidence>
<keyword evidence="3" id="KW-1185">Reference proteome</keyword>
<dbReference type="EMBL" id="CP070617">
    <property type="protein sequence ID" value="QSE87926.1"/>
    <property type="molecule type" value="Genomic_DNA"/>
</dbReference>
<proteinExistence type="predicted"/>
<gene>
    <name evidence="2" type="ORF">JWS13_04240</name>
</gene>
<evidence type="ECO:0000313" key="2">
    <source>
        <dbReference type="EMBL" id="QSE87926.1"/>
    </source>
</evidence>
<accession>A0A974ZRP7</accession>
<name>A0A974ZRP7_9NOCA</name>
<organism evidence="2 3">
    <name type="scientific">Rhodococcus pseudokoreensis</name>
    <dbReference type="NCBI Taxonomy" id="2811421"/>
    <lineage>
        <taxon>Bacteria</taxon>
        <taxon>Bacillati</taxon>
        <taxon>Actinomycetota</taxon>
        <taxon>Actinomycetes</taxon>
        <taxon>Mycobacteriales</taxon>
        <taxon>Nocardiaceae</taxon>
        <taxon>Rhodococcus</taxon>
    </lineage>
</organism>
<evidence type="ECO:0000256" key="1">
    <source>
        <dbReference type="SAM" id="MobiDB-lite"/>
    </source>
</evidence>
<dbReference type="Proteomes" id="UP000662986">
    <property type="component" value="Plasmid unnamed2"/>
</dbReference>
<geneLocation type="plasmid" evidence="2 3">
    <name>unnamed2</name>
</geneLocation>
<protein>
    <recommendedName>
        <fullName evidence="4">Centromere-binding protein ParB C-terminal domain-containing protein</fullName>
    </recommendedName>
</protein>
<reference evidence="2 3" key="1">
    <citation type="journal article" date="2021" name="Microbiol. Resour. Announc.">
        <title>Complete Genome Sequences of Two Rhodococcus sp. Strains with Large and Linear Chromosomes, Isolated from Apple Rhizosphere.</title>
        <authorList>
            <person name="Benning S."/>
            <person name="Brugnone N."/>
            <person name="Siani R."/>
            <person name="Kublik S."/>
            <person name="Schloter M."/>
            <person name="Rad V."/>
        </authorList>
    </citation>
    <scope>NUCLEOTIDE SEQUENCE [LARGE SCALE GENOMIC DNA]</scope>
    <source>
        <strain evidence="2 3">R79</strain>
    </source>
</reference>
<dbReference type="RefSeq" id="WP_206004686.1">
    <property type="nucleotide sequence ID" value="NZ_CP070617.1"/>
</dbReference>
<dbReference type="Gene3D" id="6.10.180.30">
    <property type="match status" value="1"/>
</dbReference>
<sequence>MSARPEPRATNLSSRRRSNHPAIPVEAREAAETAQVVQAGQTVEPEQEPAADATEAPKKKMGRPKGTGSNRDTTTRSVTFTTPILEDALNAVEFLKSNPTAPRTFTSLVDLAVFKLVNDLRQEYNNGEPFPQREGKLKPGPR</sequence>
<feature type="region of interest" description="Disordered" evidence="1">
    <location>
        <begin position="1"/>
        <end position="79"/>
    </location>
</feature>
<evidence type="ECO:0000313" key="3">
    <source>
        <dbReference type="Proteomes" id="UP000662986"/>
    </source>
</evidence>
<keyword evidence="2" id="KW-0614">Plasmid</keyword>
<reference evidence="2 3" key="2">
    <citation type="journal article" date="2022" name="Arch. Microbiol.">
        <title>Rhodococcus pseudokoreensis sp. nov. isolated from the rhizosphere of young M26 apple rootstocks.</title>
        <authorList>
            <person name="Kampfer P."/>
            <person name="Glaeser S.P."/>
            <person name="Blom J."/>
            <person name="Wolf J."/>
            <person name="Benning S."/>
            <person name="Schloter M."/>
            <person name="Neumann-Schaal M."/>
        </authorList>
    </citation>
    <scope>NUCLEOTIDE SEQUENCE [LARGE SCALE GENOMIC DNA]</scope>
    <source>
        <strain evidence="2 3">R79</strain>
    </source>
</reference>